<name>A0A182QJ77_9DIPT</name>
<dbReference type="EMBL" id="AXCN02000817">
    <property type="status" value="NOT_ANNOTATED_CDS"/>
    <property type="molecule type" value="Genomic_DNA"/>
</dbReference>
<dbReference type="Pfam" id="PF25001">
    <property type="entry name" value="Aegyptin_C"/>
    <property type="match status" value="1"/>
</dbReference>
<organism evidence="7 8">
    <name type="scientific">Anopheles farauti</name>
    <dbReference type="NCBI Taxonomy" id="69004"/>
    <lineage>
        <taxon>Eukaryota</taxon>
        <taxon>Metazoa</taxon>
        <taxon>Ecdysozoa</taxon>
        <taxon>Arthropoda</taxon>
        <taxon>Hexapoda</taxon>
        <taxon>Insecta</taxon>
        <taxon>Pterygota</taxon>
        <taxon>Neoptera</taxon>
        <taxon>Endopterygota</taxon>
        <taxon>Diptera</taxon>
        <taxon>Nematocera</taxon>
        <taxon>Culicoidea</taxon>
        <taxon>Culicidae</taxon>
        <taxon>Anophelinae</taxon>
        <taxon>Anopheles</taxon>
    </lineage>
</organism>
<feature type="domain" description="Aegyptin/gSG7 salivary protein-like four-helix bundle" evidence="6">
    <location>
        <begin position="24"/>
        <end position="139"/>
    </location>
</feature>
<dbReference type="GO" id="GO:0090729">
    <property type="term" value="F:toxin activity"/>
    <property type="evidence" value="ECO:0007669"/>
    <property type="project" value="UniProtKB-KW"/>
</dbReference>
<evidence type="ECO:0000256" key="1">
    <source>
        <dbReference type="ARBA" id="ARBA00004613"/>
    </source>
</evidence>
<evidence type="ECO:0000256" key="5">
    <source>
        <dbReference type="SAM" id="SignalP"/>
    </source>
</evidence>
<keyword evidence="3" id="KW-0800">Toxin</keyword>
<dbReference type="InterPro" id="IPR056799">
    <property type="entry name" value="ALL3/gSG7_salivary-like_helix"/>
</dbReference>
<reference evidence="7" key="2">
    <citation type="submission" date="2020-05" db="UniProtKB">
        <authorList>
            <consortium name="EnsemblMetazoa"/>
        </authorList>
    </citation>
    <scope>IDENTIFICATION</scope>
    <source>
        <strain evidence="7">FAR1</strain>
    </source>
</reference>
<protein>
    <recommendedName>
        <fullName evidence="6">Aegyptin/gSG7 salivary protein-like four-helix bundle domain-containing protein</fullName>
    </recommendedName>
</protein>
<dbReference type="GO" id="GO:0005576">
    <property type="term" value="C:extracellular region"/>
    <property type="evidence" value="ECO:0007669"/>
    <property type="project" value="UniProtKB-SubCell"/>
</dbReference>
<dbReference type="EnsemblMetazoa" id="AFAF011308-RA">
    <property type="protein sequence ID" value="AFAF011308-PA"/>
    <property type="gene ID" value="AFAF011308"/>
</dbReference>
<evidence type="ECO:0000313" key="8">
    <source>
        <dbReference type="Proteomes" id="UP000075886"/>
    </source>
</evidence>
<proteinExistence type="predicted"/>
<evidence type="ECO:0000256" key="4">
    <source>
        <dbReference type="ARBA" id="ARBA00023157"/>
    </source>
</evidence>
<feature type="chain" id="PRO_5008132957" description="Aegyptin/gSG7 salivary protein-like four-helix bundle domain-containing protein" evidence="5">
    <location>
        <begin position="26"/>
        <end position="142"/>
    </location>
</feature>
<accession>A0A182QJ77</accession>
<dbReference type="Proteomes" id="UP000075886">
    <property type="component" value="Unassembled WGS sequence"/>
</dbReference>
<evidence type="ECO:0000259" key="6">
    <source>
        <dbReference type="Pfam" id="PF25001"/>
    </source>
</evidence>
<keyword evidence="5" id="KW-0732">Signal</keyword>
<dbReference type="VEuPathDB" id="VectorBase:AFAF011308"/>
<evidence type="ECO:0000313" key="7">
    <source>
        <dbReference type="EnsemblMetazoa" id="AFAF011308-PA"/>
    </source>
</evidence>
<evidence type="ECO:0000256" key="2">
    <source>
        <dbReference type="ARBA" id="ARBA00022525"/>
    </source>
</evidence>
<reference evidence="8" key="1">
    <citation type="submission" date="2014-01" db="EMBL/GenBank/DDBJ databases">
        <title>The Genome Sequence of Anopheles farauti FAR1 (V2).</title>
        <authorList>
            <consortium name="The Broad Institute Genomics Platform"/>
            <person name="Neafsey D.E."/>
            <person name="Besansky N."/>
            <person name="Howell P."/>
            <person name="Walton C."/>
            <person name="Young S.K."/>
            <person name="Zeng Q."/>
            <person name="Gargeya S."/>
            <person name="Fitzgerald M."/>
            <person name="Haas B."/>
            <person name="Abouelleil A."/>
            <person name="Allen A.W."/>
            <person name="Alvarado L."/>
            <person name="Arachchi H.M."/>
            <person name="Berlin A.M."/>
            <person name="Chapman S.B."/>
            <person name="Gainer-Dewar J."/>
            <person name="Goldberg J."/>
            <person name="Griggs A."/>
            <person name="Gujja S."/>
            <person name="Hansen M."/>
            <person name="Howarth C."/>
            <person name="Imamovic A."/>
            <person name="Ireland A."/>
            <person name="Larimer J."/>
            <person name="McCowan C."/>
            <person name="Murphy C."/>
            <person name="Pearson M."/>
            <person name="Poon T.W."/>
            <person name="Priest M."/>
            <person name="Roberts A."/>
            <person name="Saif S."/>
            <person name="Shea T."/>
            <person name="Sisk P."/>
            <person name="Sykes S."/>
            <person name="Wortman J."/>
            <person name="Nusbaum C."/>
            <person name="Birren B."/>
        </authorList>
    </citation>
    <scope>NUCLEOTIDE SEQUENCE [LARGE SCALE GENOMIC DNA]</scope>
    <source>
        <strain evidence="8">FAR1</strain>
    </source>
</reference>
<keyword evidence="4" id="KW-1015">Disulfide bond</keyword>
<evidence type="ECO:0000256" key="3">
    <source>
        <dbReference type="ARBA" id="ARBA00022656"/>
    </source>
</evidence>
<keyword evidence="2" id="KW-0964">Secreted</keyword>
<sequence>MERKFVHALIALGFICLLQTTPSEASNRHARKLFETIRSIQFDFTKRPVYLHRAKYGLQTQLRNPLVGKVQNLPDSAELSSACLQQMVKKVYDLEKTFYAGFSYYCEGHVQYSIECLEAAEPAYLNGLVALEGETDKCLVTK</sequence>
<comment type="subcellular location">
    <subcellularLocation>
        <location evidence="1">Secreted</location>
    </subcellularLocation>
</comment>
<keyword evidence="8" id="KW-1185">Reference proteome</keyword>
<feature type="signal peptide" evidence="5">
    <location>
        <begin position="1"/>
        <end position="25"/>
    </location>
</feature>
<dbReference type="AlphaFoldDB" id="A0A182QJ77"/>